<feature type="domain" description="IPT/TIG" evidence="3">
    <location>
        <begin position="1642"/>
        <end position="1725"/>
    </location>
</feature>
<feature type="domain" description="IPT/TIG" evidence="3">
    <location>
        <begin position="1462"/>
        <end position="1551"/>
    </location>
</feature>
<evidence type="ECO:0000313" key="5">
    <source>
        <dbReference type="Proteomes" id="UP000481153"/>
    </source>
</evidence>
<dbReference type="SUPFAM" id="SSF81296">
    <property type="entry name" value="E set domains"/>
    <property type="match status" value="8"/>
</dbReference>
<feature type="domain" description="IPT/TIG" evidence="3">
    <location>
        <begin position="1983"/>
        <end position="2072"/>
    </location>
</feature>
<feature type="domain" description="IPT/TIG" evidence="3">
    <location>
        <begin position="850"/>
        <end position="936"/>
    </location>
</feature>
<feature type="domain" description="IPT/TIG" evidence="3">
    <location>
        <begin position="1023"/>
        <end position="1107"/>
    </location>
</feature>
<evidence type="ECO:0000313" key="4">
    <source>
        <dbReference type="EMBL" id="KAF0732127.1"/>
    </source>
</evidence>
<dbReference type="EMBL" id="VJMJ01000137">
    <property type="protein sequence ID" value="KAF0732127.1"/>
    <property type="molecule type" value="Genomic_DNA"/>
</dbReference>
<feature type="chain" id="PRO_5026064694" description="IPT/TIG domain-containing protein" evidence="2">
    <location>
        <begin position="23"/>
        <end position="2086"/>
    </location>
</feature>
<keyword evidence="5" id="KW-1185">Reference proteome</keyword>
<dbReference type="PANTHER" id="PTHR46769">
    <property type="entry name" value="POLYCYSTIC KIDNEY AND HEPATIC DISEASE 1 (AUTOSOMAL RECESSIVE)-LIKE 1"/>
    <property type="match status" value="1"/>
</dbReference>
<evidence type="ECO:0000259" key="3">
    <source>
        <dbReference type="SMART" id="SM00429"/>
    </source>
</evidence>
<organism evidence="4 5">
    <name type="scientific">Aphanomyces euteiches</name>
    <dbReference type="NCBI Taxonomy" id="100861"/>
    <lineage>
        <taxon>Eukaryota</taxon>
        <taxon>Sar</taxon>
        <taxon>Stramenopiles</taxon>
        <taxon>Oomycota</taxon>
        <taxon>Saprolegniomycetes</taxon>
        <taxon>Saprolegniales</taxon>
        <taxon>Verrucalvaceae</taxon>
        <taxon>Aphanomyces</taxon>
    </lineage>
</organism>
<dbReference type="InterPro" id="IPR013783">
    <property type="entry name" value="Ig-like_fold"/>
</dbReference>
<dbReference type="Pfam" id="PF01833">
    <property type="entry name" value="TIG"/>
    <property type="match status" value="5"/>
</dbReference>
<sequence length="2086" mass="226808">MSLFQACHKAVALILLVLRIQGATFEEVVDHTLWSSSPLDEASITSNGIWEDVPNTIVKVGLTTPKSVLISYSVTVFPQVAILTSTGVPAFLQGTRAKGRDDLLAFRVVVDSFPARQSGSYTGYYYTESSLVTGYLAAELATGNHSVHLQWKKLGSYVQQWSINPRMDTGFAGGCTLVVVAQHLGFWCNQPLTPISVTKADSWGTAMTLNLSFTVTKSVRIIYHMPVRPDALATNVGNIIEELEAVVDINGSRYRDSSSSMVTTVKSNQLGLLVGALTISLLPGSYIISLVWRVNSVANRHWRSIPSYIDGFMMGRMLSVICEPASNIIQVFSDPISVSSMSASQWFDVGTPLQFFLPRYTNVLLSYYFPIQLLPSITSLNQDNFAMSARLLIDNQPYRSTGSSISNPIRGTQTAQGRLVLSLPPGTHAVRLQWKYLEELDANEVLTILKHINGNIKKIELTVQMDSWIDKPSLVAPGVVSGLESQSTLIRGVSVQDVNPANLVVTDYTVVMSFTAQTGKLSLPATPGITYLSSSIVKGQLSVMNTALAQLTYSPTSSWFGIDSVYLAVKDVKLYTLDPTFKDIINIQVNVAHIPLPPILNLPVIQSSPTEDRSVNIQGLNIQGDFASLSNGTLINQQVALTLSVSNGLLSLHATAKVIFLMGRSDSNSPVIQIFGDVTEVNNAISTIQYSPDNDFNSLQHVETLDVLVRDVKTQMVASTSVPIYVVDKNDPSNIQMISPEVALKGYTLRYSGNNQLFLRIQVHSPLGRIRLPLAANSAFIVGSQTSSGQFLSLQGSVNTLQNALQVISYTRVGAYYGSELISVESSTISTFDVSELSYMRLQLSNAQVDPVVQLKAVIPNHGSWRGGTIVYLTGGGFSQSGLYCQFGYGALEPLVTLNQTYAKCVVPPVQTSYDTFVVITDGFSTWTNILRFSYEASWSITGVNLAKYQMHIVRLQGDNLPNAIDMICIFSNDTRVQAKFISSKQIDCILPQQFINTQVQVVFSPNGGADLSDRFTVIPEAGLMVTKFWPTSAPKSGQTPLVIQVSSVAPSMLCRFGDSQLISANIINASWIQCITPYFSSPNMSVAVSVSFDGLTFARAQSFLILFESPHVMKIFPPLIQTYDILTIEGTSFPSNIESEVLCAWFIPSSQELAASTPALFTNSTMIKCTVPRATSPLLQVELSFNGVDFTSDGLYVGIILEPLSLLNNSTWALTRSRYNISVLGKGFELAEQGLVCQFANVGTTNAIPYNTTNIYCPVASYWPQSALQTILTLGYPGQTPLATFPFDYRAPLFITSVQPSGGSNGVSVTLILDKAFHSQSAACLFGQIYTPAQIVSNTTVVCNAPAPLYIATIPVDIVIDGQIANLKSVYFTYTSKPTLLNIIPALGTVNSTLILTTSDTLIDGTTCRFGQQNAASSILLNSTCLQCTVPNIPEGSTSVQLAYDSMVLSVNALAFQIVPLPMISSMFPAIGFAQFNTTIAFNGSQLVEPMTCQFSSILTNVSIVYPAKVLSGSSLLCIVPPTAGMINDTVQLKITKSQRTLWSTPFQYYDTSILGITPLNQGRLTTRNSSRILRGNWQYLNAENLTCSFEFNNGDLFYDMAKLNGSELACSIPFEAKGNGILSFSWLQHVIYSEEIEVSQPYTNRYFPTLGSARGGTSLTILGDGFSPNVSLLCLFDSTSTKPQFINSSTLACATPPSQSNTTTLTVQVGYEQLPLAPNFIYLEPLKLIDVVQSTSGSVMATIDPISDANQYRVYCRIGSQVILGVWSSSDSIRCGNVVGATLTLSWNEQEWSNEVKITGPPVLISLNPSRLLVSSQQKYIQLQGENLQAVSHCLVNEATTSAINVTKASVNCVIPPSTLLSPNQVNITVSSDWGQTFIYPPLVLNILANPEILRLDPPLGVDIGGTLLNVWARNIPPGNVSCLFGTFAVQATIISNSSVVRCVTPPLLNSSEVSLSLQVTCFDGWCNYTTNEMSFEIVPLPRLTNIIPSFGWVNETSILRIIGSNFRDSSQLICQFLHESTLQTVSAQWINDSEIFCTIPMVQQACNTTVKISYNGFDGSSENISFPMIRLPTFIGLSPLQGS</sequence>
<dbReference type="InterPro" id="IPR052387">
    <property type="entry name" value="Fibrocystin"/>
</dbReference>
<dbReference type="Gene3D" id="2.60.40.10">
    <property type="entry name" value="Immunoglobulins"/>
    <property type="match status" value="9"/>
</dbReference>
<reference evidence="4 5" key="1">
    <citation type="submission" date="2019-07" db="EMBL/GenBank/DDBJ databases">
        <title>Genomics analysis of Aphanomyces spp. identifies a new class of oomycete effector associated with host adaptation.</title>
        <authorList>
            <person name="Gaulin E."/>
        </authorList>
    </citation>
    <scope>NUCLEOTIDE SEQUENCE [LARGE SCALE GENOMIC DNA]</scope>
    <source>
        <strain evidence="4 5">ATCC 201684</strain>
    </source>
</reference>
<dbReference type="InterPro" id="IPR014756">
    <property type="entry name" value="Ig_E-set"/>
</dbReference>
<accession>A0A6G0WX39</accession>
<feature type="domain" description="IPT/TIG" evidence="3">
    <location>
        <begin position="1892"/>
        <end position="1981"/>
    </location>
</feature>
<dbReference type="InterPro" id="IPR002909">
    <property type="entry name" value="IPT_dom"/>
</dbReference>
<comment type="caution">
    <text evidence="4">The sequence shown here is derived from an EMBL/GenBank/DDBJ whole genome shotgun (WGS) entry which is preliminary data.</text>
</comment>
<name>A0A6G0WX39_9STRA</name>
<keyword evidence="1 2" id="KW-0732">Signal</keyword>
<dbReference type="Proteomes" id="UP000481153">
    <property type="component" value="Unassembled WGS sequence"/>
</dbReference>
<dbReference type="VEuPathDB" id="FungiDB:AeMF1_021226"/>
<feature type="signal peptide" evidence="2">
    <location>
        <begin position="1"/>
        <end position="22"/>
    </location>
</feature>
<evidence type="ECO:0000256" key="2">
    <source>
        <dbReference type="SAM" id="SignalP"/>
    </source>
</evidence>
<proteinExistence type="predicted"/>
<protein>
    <recommendedName>
        <fullName evidence="3">IPT/TIG domain-containing protein</fullName>
    </recommendedName>
</protein>
<dbReference type="CDD" id="cd00102">
    <property type="entry name" value="IPT"/>
    <property type="match status" value="4"/>
</dbReference>
<feature type="domain" description="IPT/TIG" evidence="3">
    <location>
        <begin position="1803"/>
        <end position="1883"/>
    </location>
</feature>
<evidence type="ECO:0000256" key="1">
    <source>
        <dbReference type="ARBA" id="ARBA00022729"/>
    </source>
</evidence>
<dbReference type="SMART" id="SM00429">
    <property type="entry name" value="IPT"/>
    <property type="match status" value="7"/>
</dbReference>
<dbReference type="VEuPathDB" id="FungiDB:AeMF1_020419"/>
<gene>
    <name evidence="4" type="ORF">Ae201684_010779</name>
</gene>
<dbReference type="PANTHER" id="PTHR46769:SF2">
    <property type="entry name" value="FIBROCYSTIN-L ISOFORM 2 PRECURSOR-RELATED"/>
    <property type="match status" value="1"/>
</dbReference>